<dbReference type="InterPro" id="IPR012394">
    <property type="entry name" value="Aldehyde_DH_NAD(P)"/>
</dbReference>
<proteinExistence type="inferred from homology"/>
<feature type="domain" description="Aldehyde dehydrogenase" evidence="3">
    <location>
        <begin position="1"/>
        <end position="85"/>
    </location>
</feature>
<dbReference type="PANTHER" id="PTHR43570">
    <property type="entry name" value="ALDEHYDE DEHYDROGENASE"/>
    <property type="match status" value="1"/>
</dbReference>
<reference evidence="4" key="2">
    <citation type="submission" date="2025-08" db="UniProtKB">
        <authorList>
            <consortium name="Ensembl"/>
        </authorList>
    </citation>
    <scope>IDENTIFICATION</scope>
</reference>
<dbReference type="SUPFAM" id="SSF53720">
    <property type="entry name" value="ALDH-like"/>
    <property type="match status" value="1"/>
</dbReference>
<organism evidence="4 5">
    <name type="scientific">Hucho hucho</name>
    <name type="common">huchen</name>
    <dbReference type="NCBI Taxonomy" id="62062"/>
    <lineage>
        <taxon>Eukaryota</taxon>
        <taxon>Metazoa</taxon>
        <taxon>Chordata</taxon>
        <taxon>Craniata</taxon>
        <taxon>Vertebrata</taxon>
        <taxon>Euteleostomi</taxon>
        <taxon>Actinopterygii</taxon>
        <taxon>Neopterygii</taxon>
        <taxon>Teleostei</taxon>
        <taxon>Protacanthopterygii</taxon>
        <taxon>Salmoniformes</taxon>
        <taxon>Salmonidae</taxon>
        <taxon>Salmoninae</taxon>
        <taxon>Hucho</taxon>
    </lineage>
</organism>
<dbReference type="GO" id="GO:0006081">
    <property type="term" value="P:aldehyde metabolic process"/>
    <property type="evidence" value="ECO:0007669"/>
    <property type="project" value="InterPro"/>
</dbReference>
<dbReference type="GeneTree" id="ENSGT00940000155904"/>
<dbReference type="FunFam" id="3.40.309.10:FF:000034">
    <property type="entry name" value="Aldehyde dehydrogenase, dimeric NADP-preferring"/>
    <property type="match status" value="1"/>
</dbReference>
<keyword evidence="2" id="KW-0560">Oxidoreductase</keyword>
<dbReference type="GO" id="GO:0005737">
    <property type="term" value="C:cytoplasm"/>
    <property type="evidence" value="ECO:0007669"/>
    <property type="project" value="TreeGrafter"/>
</dbReference>
<dbReference type="Proteomes" id="UP000314982">
    <property type="component" value="Unassembled WGS sequence"/>
</dbReference>
<evidence type="ECO:0000256" key="2">
    <source>
        <dbReference type="ARBA" id="ARBA00023002"/>
    </source>
</evidence>
<evidence type="ECO:0000259" key="3">
    <source>
        <dbReference type="Pfam" id="PF00171"/>
    </source>
</evidence>
<dbReference type="AlphaFoldDB" id="A0A4W5RGX3"/>
<dbReference type="InterPro" id="IPR016161">
    <property type="entry name" value="Ald_DH/histidinol_DH"/>
</dbReference>
<dbReference type="PANTHER" id="PTHR43570:SF2">
    <property type="entry name" value="ALDEHYDE DEHYDROGENASE FAMILY 3 MEMBER B1"/>
    <property type="match status" value="1"/>
</dbReference>
<dbReference type="Ensembl" id="ENSHHUT00000090627.1">
    <property type="protein sequence ID" value="ENSHHUP00000087887.1"/>
    <property type="gene ID" value="ENSHHUG00000050824.1"/>
</dbReference>
<dbReference type="InterPro" id="IPR015590">
    <property type="entry name" value="Aldehyde_DH_dom"/>
</dbReference>
<protein>
    <recommendedName>
        <fullName evidence="3">Aldehyde dehydrogenase domain-containing protein</fullName>
    </recommendedName>
</protein>
<dbReference type="GO" id="GO:0004028">
    <property type="term" value="F:3-chloroallyl aldehyde dehydrogenase activity"/>
    <property type="evidence" value="ECO:0007669"/>
    <property type="project" value="TreeGrafter"/>
</dbReference>
<dbReference type="GO" id="GO:0004029">
    <property type="term" value="F:aldehyde dehydrogenase (NAD+) activity"/>
    <property type="evidence" value="ECO:0007669"/>
    <property type="project" value="TreeGrafter"/>
</dbReference>
<name>A0A4W5RGX3_9TELE</name>
<dbReference type="Pfam" id="PF00171">
    <property type="entry name" value="Aldedh"/>
    <property type="match status" value="1"/>
</dbReference>
<evidence type="ECO:0000313" key="5">
    <source>
        <dbReference type="Proteomes" id="UP000314982"/>
    </source>
</evidence>
<dbReference type="InterPro" id="IPR016163">
    <property type="entry name" value="Ald_DH_C"/>
</dbReference>
<comment type="similarity">
    <text evidence="1">Belongs to the aldehyde dehydrogenase family.</text>
</comment>
<dbReference type="Gene3D" id="3.40.309.10">
    <property type="entry name" value="Aldehyde Dehydrogenase, Chain A, domain 2"/>
    <property type="match status" value="1"/>
</dbReference>
<reference evidence="4" key="3">
    <citation type="submission" date="2025-09" db="UniProtKB">
        <authorList>
            <consortium name="Ensembl"/>
        </authorList>
    </citation>
    <scope>IDENTIFICATION</scope>
</reference>
<dbReference type="STRING" id="62062.ENSHHUP00000087887"/>
<keyword evidence="5" id="KW-1185">Reference proteome</keyword>
<evidence type="ECO:0000256" key="1">
    <source>
        <dbReference type="ARBA" id="ARBA00009986"/>
    </source>
</evidence>
<accession>A0A4W5RGX3</accession>
<evidence type="ECO:0000313" key="4">
    <source>
        <dbReference type="Ensembl" id="ENSHHUP00000087887.1"/>
    </source>
</evidence>
<reference evidence="5" key="1">
    <citation type="submission" date="2018-06" db="EMBL/GenBank/DDBJ databases">
        <title>Genome assembly of Danube salmon.</title>
        <authorList>
            <person name="Macqueen D.J."/>
            <person name="Gundappa M.K."/>
        </authorList>
    </citation>
    <scope>NUCLEOTIDE SEQUENCE [LARGE SCALE GENOMIC DNA]</scope>
</reference>
<sequence length="95" mass="10264">MQQEIFGPILPILTIESLDEGIDYINRQEKPLALYVFSDETSVTIIVKFLLNNTSSGGFCGNDGIVHMALLGLPFGGVGKSSSTRLALTHPIRSV</sequence>